<dbReference type="Proteomes" id="UP000024329">
    <property type="component" value="Unassembled WGS sequence"/>
</dbReference>
<dbReference type="PANTHER" id="PTHR37423">
    <property type="entry name" value="SOLUBLE LYTIC MUREIN TRANSGLYCOSYLASE-RELATED"/>
    <property type="match status" value="1"/>
</dbReference>
<protein>
    <submittedName>
        <fullName evidence="5">Putative transglycosylase</fullName>
    </submittedName>
</protein>
<dbReference type="CDD" id="cd00254">
    <property type="entry name" value="LT-like"/>
    <property type="match status" value="1"/>
</dbReference>
<comment type="caution">
    <text evidence="5">The sequence shown here is derived from an EMBL/GenBank/DDBJ whole genome shotgun (WGS) entry which is preliminary data.</text>
</comment>
<dbReference type="Gene3D" id="1.10.530.10">
    <property type="match status" value="1"/>
</dbReference>
<evidence type="ECO:0000256" key="2">
    <source>
        <dbReference type="ARBA" id="ARBA00009387"/>
    </source>
</evidence>
<dbReference type="SUPFAM" id="SSF53955">
    <property type="entry name" value="Lysozyme-like"/>
    <property type="match status" value="1"/>
</dbReference>
<comment type="similarity">
    <text evidence="1">Belongs to the transglycosylase Slt family.</text>
</comment>
<evidence type="ECO:0000256" key="1">
    <source>
        <dbReference type="ARBA" id="ARBA00007734"/>
    </source>
</evidence>
<dbReference type="AlphaFoldDB" id="A0A031JVR4"/>
<dbReference type="PATRIC" id="fig|158500.4.peg.2531"/>
<dbReference type="Pfam" id="PF01464">
    <property type="entry name" value="SLT"/>
    <property type="match status" value="1"/>
</dbReference>
<reference evidence="5 6" key="1">
    <citation type="submission" date="2014-03" db="EMBL/GenBank/DDBJ databases">
        <title>Whole genome sequence of Novosphingobium resinovorum KF1.</title>
        <authorList>
            <person name="Gan H.M."/>
            <person name="Gan H.Y."/>
            <person name="Chew T.H."/>
            <person name="Savka M.A."/>
        </authorList>
    </citation>
    <scope>NUCLEOTIDE SEQUENCE [LARGE SCALE GENOMIC DNA]</scope>
    <source>
        <strain evidence="5 6">KF1</strain>
    </source>
</reference>
<dbReference type="InterPro" id="IPR023346">
    <property type="entry name" value="Lysozyme-like_dom_sf"/>
</dbReference>
<proteinExistence type="inferred from homology"/>
<organism evidence="5 6">
    <name type="scientific">Novosphingobium resinovorum</name>
    <dbReference type="NCBI Taxonomy" id="158500"/>
    <lineage>
        <taxon>Bacteria</taxon>
        <taxon>Pseudomonadati</taxon>
        <taxon>Pseudomonadota</taxon>
        <taxon>Alphaproteobacteria</taxon>
        <taxon>Sphingomonadales</taxon>
        <taxon>Sphingomonadaceae</taxon>
        <taxon>Novosphingobium</taxon>
    </lineage>
</organism>
<evidence type="ECO:0000259" key="4">
    <source>
        <dbReference type="Pfam" id="PF01464"/>
    </source>
</evidence>
<feature type="domain" description="Transglycosylase SLT" evidence="4">
    <location>
        <begin position="100"/>
        <end position="195"/>
    </location>
</feature>
<sequence>MRFNLIPLFARKPSHPFVPLGRRPAGARSAGQGRPKAGASRAPFTAASTLAGWRRSGVGSALALAVVLLSGGRGPVAAWAQEMPAARSATVHPYAGHVADAARRFGIPEAWIWAVMRVESGGNARAVSRAGATGLMQIMPATWAGLRSRYGLGPDPFDVRDNIMAGAAYLREMYDRYGNASAMLAAYNAGPARYDDFVSRGRPLPAETVGYLAQLAPITGGSGAVEVAASVPPDPFAWRRAALFVRTGSAASDAVGVQSGSGETAPETRPGSVESDGGRTTDPSPNVARDTLFVSRVHAGRPQ</sequence>
<dbReference type="EMBL" id="JFYZ01000011">
    <property type="protein sequence ID" value="EZP81821.1"/>
    <property type="molecule type" value="Genomic_DNA"/>
</dbReference>
<dbReference type="PANTHER" id="PTHR37423:SF2">
    <property type="entry name" value="MEMBRANE-BOUND LYTIC MUREIN TRANSGLYCOSYLASE C"/>
    <property type="match status" value="1"/>
</dbReference>
<evidence type="ECO:0000256" key="3">
    <source>
        <dbReference type="SAM" id="MobiDB-lite"/>
    </source>
</evidence>
<comment type="similarity">
    <text evidence="2">Belongs to the virb1 family.</text>
</comment>
<evidence type="ECO:0000313" key="6">
    <source>
        <dbReference type="Proteomes" id="UP000024329"/>
    </source>
</evidence>
<accession>A0A031JVR4</accession>
<dbReference type="eggNOG" id="COG0741">
    <property type="taxonomic scope" value="Bacteria"/>
</dbReference>
<feature type="region of interest" description="Disordered" evidence="3">
    <location>
        <begin position="254"/>
        <end position="303"/>
    </location>
</feature>
<name>A0A031JVR4_9SPHN</name>
<gene>
    <name evidence="5" type="ORF">BV97_02479</name>
</gene>
<feature type="region of interest" description="Disordered" evidence="3">
    <location>
        <begin position="20"/>
        <end position="41"/>
    </location>
</feature>
<dbReference type="InterPro" id="IPR008258">
    <property type="entry name" value="Transglycosylase_SLT_dom_1"/>
</dbReference>
<evidence type="ECO:0000313" key="5">
    <source>
        <dbReference type="EMBL" id="EZP81821.1"/>
    </source>
</evidence>